<organism evidence="1 2">
    <name type="scientific">Trichogramma brassicae</name>
    <dbReference type="NCBI Taxonomy" id="86971"/>
    <lineage>
        <taxon>Eukaryota</taxon>
        <taxon>Metazoa</taxon>
        <taxon>Ecdysozoa</taxon>
        <taxon>Arthropoda</taxon>
        <taxon>Hexapoda</taxon>
        <taxon>Insecta</taxon>
        <taxon>Pterygota</taxon>
        <taxon>Neoptera</taxon>
        <taxon>Endopterygota</taxon>
        <taxon>Hymenoptera</taxon>
        <taxon>Apocrita</taxon>
        <taxon>Proctotrupomorpha</taxon>
        <taxon>Chalcidoidea</taxon>
        <taxon>Trichogrammatidae</taxon>
        <taxon>Trichogramma</taxon>
    </lineage>
</organism>
<evidence type="ECO:0008006" key="3">
    <source>
        <dbReference type="Google" id="ProtNLM"/>
    </source>
</evidence>
<accession>A0A6H5IY05</accession>
<dbReference type="OrthoDB" id="5586401at2759"/>
<proteinExistence type="predicted"/>
<protein>
    <recommendedName>
        <fullName evidence="3">CHCH domain-containing protein</fullName>
    </recommendedName>
</protein>
<dbReference type="EMBL" id="CADCXV010000983">
    <property type="protein sequence ID" value="CAB0039811.1"/>
    <property type="molecule type" value="Genomic_DNA"/>
</dbReference>
<dbReference type="GO" id="GO:0033617">
    <property type="term" value="P:mitochondrial respiratory chain complex IV assembly"/>
    <property type="evidence" value="ECO:0007669"/>
    <property type="project" value="InterPro"/>
</dbReference>
<dbReference type="InterPro" id="IPR039870">
    <property type="entry name" value="Coa4-like"/>
</dbReference>
<dbReference type="Proteomes" id="UP000479190">
    <property type="component" value="Unassembled WGS sequence"/>
</dbReference>
<dbReference type="PANTHER" id="PTHR13639">
    <property type="entry name" value="CYTOCHROME C OXIDASE ASSEMBLY FACTOR 4 HOMOLOG, MITOCHONDRIAL"/>
    <property type="match status" value="1"/>
</dbReference>
<name>A0A6H5IY05_9HYME</name>
<evidence type="ECO:0000313" key="2">
    <source>
        <dbReference type="Proteomes" id="UP000479190"/>
    </source>
</evidence>
<reference evidence="1 2" key="1">
    <citation type="submission" date="2020-02" db="EMBL/GenBank/DDBJ databases">
        <authorList>
            <person name="Ferguson B K."/>
        </authorList>
    </citation>
    <scope>NUCLEOTIDE SEQUENCE [LARGE SCALE GENOMIC DNA]</scope>
</reference>
<gene>
    <name evidence="1" type="ORF">TBRA_LOCUS11549</name>
</gene>
<evidence type="ECO:0000313" key="1">
    <source>
        <dbReference type="EMBL" id="CAB0039811.1"/>
    </source>
</evidence>
<dbReference type="GO" id="GO:0005758">
    <property type="term" value="C:mitochondrial intermembrane space"/>
    <property type="evidence" value="ECO:0007669"/>
    <property type="project" value="InterPro"/>
</dbReference>
<sequence length="70" mass="8511">MSDDQVKKEKELEPIDKVELMLKKTGCIDLHHAVQECFFETHDWRQCQDQIKKFKDCMNVYRESQEKKYS</sequence>
<keyword evidence="2" id="KW-1185">Reference proteome</keyword>
<dbReference type="PANTHER" id="PTHR13639:SF2">
    <property type="entry name" value="CYTOCHROME C OXIDASE ASSEMBLY FACTOR 4 HOMOLOG, MITOCHONDRIAL"/>
    <property type="match status" value="1"/>
</dbReference>
<dbReference type="AlphaFoldDB" id="A0A6H5IY05"/>